<dbReference type="InterPro" id="IPR057966">
    <property type="entry name" value="T4_SCAF"/>
</dbReference>
<dbReference type="EMBL" id="KR052482">
    <property type="protein sequence ID" value="AKF13330.1"/>
    <property type="molecule type" value="Genomic_DNA"/>
</dbReference>
<evidence type="ECO:0000256" key="1">
    <source>
        <dbReference type="SAM" id="Coils"/>
    </source>
</evidence>
<dbReference type="Pfam" id="PF25623">
    <property type="entry name" value="T4_CASP"/>
    <property type="match status" value="1"/>
</dbReference>
<dbReference type="GeneID" id="26638794"/>
<dbReference type="OrthoDB" id="10804at10239"/>
<organism evidence="3 4">
    <name type="scientific">Sinorhizobium phage phiN3</name>
    <dbReference type="NCBI Taxonomy" id="1647405"/>
    <lineage>
        <taxon>Viruses</taxon>
        <taxon>Duplodnaviria</taxon>
        <taxon>Heunggongvirae</taxon>
        <taxon>Uroviricota</taxon>
        <taxon>Caudoviricetes</taxon>
        <taxon>Emdodecavirus</taxon>
        <taxon>Emdodecavirus N3</taxon>
    </lineage>
</organism>
<evidence type="ECO:0000313" key="3">
    <source>
        <dbReference type="EMBL" id="AKF13330.1"/>
    </source>
</evidence>
<name>A0A0F6WCQ6_9CAUD</name>
<reference evidence="3 4" key="1">
    <citation type="submission" date="2015-04" db="EMBL/GenBank/DDBJ databases">
        <authorList>
            <person name="Hodson T.S."/>
            <person name="Hyde J.R."/>
            <person name="Schouten J.T."/>
            <person name="Crockett J.T."/>
            <person name="Smith T.A."/>
            <person name="Merrill B.D."/>
            <person name="Crook M.B."/>
            <person name="Griffitts J.S."/>
            <person name="Burnett S.H."/>
            <person name="Grose J.H."/>
            <person name="Breakwell D.P."/>
        </authorList>
    </citation>
    <scope>NUCLEOTIDE SEQUENCE [LARGE SCALE GENOMIC DNA]</scope>
</reference>
<accession>A0A0F6WCQ6</accession>
<sequence>MEKEDLIEAKATGEDSVAADAVTPAGGEVKKRLADKELKQPEGADNVEDDVKTPQGSNNAGLHEAVKGLFEGEEFSEEFKAKVAAVFEAAVADRVAALKEEIEAAAASKLDEEVARVEKELSETVEQFMEFTSVKWLEENAVAVEAGLKVELAESLLDGLKSLFVEHNVVVDETKVDTIQEMSTELESVSKKFTDAVKENASLQEQIVSLKNDLAFTEISEGLADTQVEKLRSLAENITFTSTEDYVSKVKAIRASFFAEAAPVVESDHTEQLTEEVAPNTGKSAGATPEMLSLAEALTRFAK</sequence>
<feature type="coiled-coil region" evidence="1">
    <location>
        <begin position="186"/>
        <end position="220"/>
    </location>
</feature>
<feature type="compositionally biased region" description="Basic and acidic residues" evidence="2">
    <location>
        <begin position="1"/>
        <end position="13"/>
    </location>
</feature>
<keyword evidence="4" id="KW-1185">Reference proteome</keyword>
<keyword evidence="1" id="KW-0175">Coiled coil</keyword>
<dbReference type="KEGG" id="vg:26638794"/>
<proteinExistence type="predicted"/>
<gene>
    <name evidence="3" type="ORF">PHIN3_65</name>
</gene>
<feature type="region of interest" description="Disordered" evidence="2">
    <location>
        <begin position="1"/>
        <end position="60"/>
    </location>
</feature>
<protein>
    <submittedName>
        <fullName evidence="3">Scaffold prohead core protein</fullName>
    </submittedName>
</protein>
<dbReference type="Proteomes" id="UP000202958">
    <property type="component" value="Segment"/>
</dbReference>
<feature type="compositionally biased region" description="Basic and acidic residues" evidence="2">
    <location>
        <begin position="28"/>
        <end position="42"/>
    </location>
</feature>
<evidence type="ECO:0000256" key="2">
    <source>
        <dbReference type="SAM" id="MobiDB-lite"/>
    </source>
</evidence>
<evidence type="ECO:0000313" key="4">
    <source>
        <dbReference type="Proteomes" id="UP000202958"/>
    </source>
</evidence>
<dbReference type="RefSeq" id="YP_009212305.1">
    <property type="nucleotide sequence ID" value="NC_028945.1"/>
</dbReference>